<evidence type="ECO:0000256" key="1">
    <source>
        <dbReference type="SAM" id="MobiDB-lite"/>
    </source>
</evidence>
<reference evidence="2 3" key="1">
    <citation type="submission" date="2016-03" db="EMBL/GenBank/DDBJ databases">
        <authorList>
            <person name="Ploux O."/>
        </authorList>
    </citation>
    <scope>NUCLEOTIDE SEQUENCE [LARGE SCALE GENOMIC DNA]</scope>
    <source>
        <strain evidence="2 3">UAMH 11012</strain>
    </source>
</reference>
<feature type="region of interest" description="Disordered" evidence="1">
    <location>
        <begin position="1"/>
        <end position="52"/>
    </location>
</feature>
<evidence type="ECO:0000313" key="3">
    <source>
        <dbReference type="Proteomes" id="UP000184330"/>
    </source>
</evidence>
<dbReference type="OrthoDB" id="5383784at2759"/>
<proteinExistence type="predicted"/>
<evidence type="ECO:0000313" key="2">
    <source>
        <dbReference type="EMBL" id="CZR69199.1"/>
    </source>
</evidence>
<accession>A0A1L7XW31</accession>
<organism evidence="2 3">
    <name type="scientific">Phialocephala subalpina</name>
    <dbReference type="NCBI Taxonomy" id="576137"/>
    <lineage>
        <taxon>Eukaryota</taxon>
        <taxon>Fungi</taxon>
        <taxon>Dikarya</taxon>
        <taxon>Ascomycota</taxon>
        <taxon>Pezizomycotina</taxon>
        <taxon>Leotiomycetes</taxon>
        <taxon>Helotiales</taxon>
        <taxon>Mollisiaceae</taxon>
        <taxon>Phialocephala</taxon>
        <taxon>Phialocephala fortinii species complex</taxon>
    </lineage>
</organism>
<feature type="compositionally biased region" description="Basic and acidic residues" evidence="1">
    <location>
        <begin position="344"/>
        <end position="353"/>
    </location>
</feature>
<protein>
    <submittedName>
        <fullName evidence="2">Uncharacterized protein</fullName>
    </submittedName>
</protein>
<sequence length="531" mass="59337">MGRQESLTALALGRGHYESEVIQDPSGESSPGEQQYNDRGYPRNPETKRREREHVRAANEVMQVTGVVEDSIAAREKAEQYIREKNHETFVGLRLMDACREMYIGGTWGVIGLRRRILLYKPYQEMGLYSILRAERAHYSASHIAFAGLPATLTYRLVDWVAALVDAVLEVLSAGDRDEPLGHMDREVKGPPTALQRSLDVGFHYIAFHLRMFATLQQLNIISTSRLLPSLKSFILFSSQSPFRLPAHPSFTRGWIGSLFWTAAPFFVMIGYENLNNLVSDFVYRPIYKALPRPTGDAMMDGPNSLPPQSDFDAFDERTGANEREITNYDEPTLRALEGLPALERPEQRQERDDSSEEEDDELAHATLISFDVEPTEGAESSSGPWSAELRSANEPKPSDSVKYRVTGLTMLPAIMATEALRDIVAGFLVMPFEGMMVRVLAKTYRESAGQGVGDLFGVGPGISTWGNLLSVVGMQMTVTGVIWAGFAVGSRLWFSKKGLWERLSELRSRYIGRCSGLWAHASVFGQRAVR</sequence>
<gene>
    <name evidence="2" type="ORF">PAC_19099</name>
</gene>
<dbReference type="Proteomes" id="UP000184330">
    <property type="component" value="Unassembled WGS sequence"/>
</dbReference>
<name>A0A1L7XW31_9HELO</name>
<keyword evidence="3" id="KW-1185">Reference proteome</keyword>
<feature type="compositionally biased region" description="Polar residues" evidence="1">
    <location>
        <begin position="26"/>
        <end position="37"/>
    </location>
</feature>
<dbReference type="EMBL" id="FJOG01000066">
    <property type="protein sequence ID" value="CZR69199.1"/>
    <property type="molecule type" value="Genomic_DNA"/>
</dbReference>
<dbReference type="AlphaFoldDB" id="A0A1L7XW31"/>
<feature type="region of interest" description="Disordered" evidence="1">
    <location>
        <begin position="323"/>
        <end position="400"/>
    </location>
</feature>